<dbReference type="EMBL" id="JBHSQO010000050">
    <property type="protein sequence ID" value="MFC6093813.1"/>
    <property type="molecule type" value="Genomic_DNA"/>
</dbReference>
<name>A0ABW1PFG6_9PSEU</name>
<gene>
    <name evidence="1" type="ORF">ACFP3R_31485</name>
</gene>
<reference evidence="2" key="1">
    <citation type="journal article" date="2019" name="Int. J. Syst. Evol. Microbiol.">
        <title>The Global Catalogue of Microorganisms (GCM) 10K type strain sequencing project: providing services to taxonomists for standard genome sequencing and annotation.</title>
        <authorList>
            <consortium name="The Broad Institute Genomics Platform"/>
            <consortium name="The Broad Institute Genome Sequencing Center for Infectious Disease"/>
            <person name="Wu L."/>
            <person name="Ma J."/>
        </authorList>
    </citation>
    <scope>NUCLEOTIDE SEQUENCE [LARGE SCALE GENOMIC DNA]</scope>
    <source>
        <strain evidence="2">CGMCC 4.7246</strain>
    </source>
</reference>
<comment type="caution">
    <text evidence="1">The sequence shown here is derived from an EMBL/GenBank/DDBJ whole genome shotgun (WGS) entry which is preliminary data.</text>
</comment>
<evidence type="ECO:0000313" key="1">
    <source>
        <dbReference type="EMBL" id="MFC6093813.1"/>
    </source>
</evidence>
<sequence>MVQFSALEPVERHKRLPRVDHAATRAEKLGAAIFVGLESMVEVIAV</sequence>
<proteinExistence type="predicted"/>
<keyword evidence="2" id="KW-1185">Reference proteome</keyword>
<protein>
    <submittedName>
        <fullName evidence="1">Uncharacterized protein</fullName>
    </submittedName>
</protein>
<accession>A0ABW1PFG6</accession>
<dbReference type="RefSeq" id="WP_380641375.1">
    <property type="nucleotide sequence ID" value="NZ_JBHSQO010000050.1"/>
</dbReference>
<organism evidence="1 2">
    <name type="scientific">Saccharothrix lopnurensis</name>
    <dbReference type="NCBI Taxonomy" id="1670621"/>
    <lineage>
        <taxon>Bacteria</taxon>
        <taxon>Bacillati</taxon>
        <taxon>Actinomycetota</taxon>
        <taxon>Actinomycetes</taxon>
        <taxon>Pseudonocardiales</taxon>
        <taxon>Pseudonocardiaceae</taxon>
        <taxon>Saccharothrix</taxon>
    </lineage>
</organism>
<evidence type="ECO:0000313" key="2">
    <source>
        <dbReference type="Proteomes" id="UP001596220"/>
    </source>
</evidence>
<dbReference type="Proteomes" id="UP001596220">
    <property type="component" value="Unassembled WGS sequence"/>
</dbReference>